<dbReference type="OrthoDB" id="2369467at2759"/>
<keyword evidence="2" id="KW-1185">Reference proteome</keyword>
<reference evidence="1" key="1">
    <citation type="submission" date="2021-06" db="EMBL/GenBank/DDBJ databases">
        <authorList>
            <person name="Kallberg Y."/>
            <person name="Tangrot J."/>
            <person name="Rosling A."/>
        </authorList>
    </citation>
    <scope>NUCLEOTIDE SEQUENCE</scope>
    <source>
        <strain evidence="1">BR232B</strain>
    </source>
</reference>
<protein>
    <submittedName>
        <fullName evidence="1">11035_t:CDS:1</fullName>
    </submittedName>
</protein>
<accession>A0A9N9CCB3</accession>
<comment type="caution">
    <text evidence="1">The sequence shown here is derived from an EMBL/GenBank/DDBJ whole genome shotgun (WGS) entry which is preliminary data.</text>
</comment>
<dbReference type="Proteomes" id="UP000789739">
    <property type="component" value="Unassembled WGS sequence"/>
</dbReference>
<proteinExistence type="predicted"/>
<sequence length="683" mass="78620">MDLYSAISHLALTDDEKADLCAFFTKNPEQKRDAAAALEVLKDNNVRQIVYHLSLPMIFILFEPTQPRASIKKRKEFKVNGVIYQEERYRYYFVDRTADNQILLDHIIDGNFVRMYAPRASGKSSRCNLRRCAPRQHRYFYKTLGTALGLRSEFCTFEGLRRTFWSETQRDKNVVLFLDDFDMISSKKAEKEVREECLAFIRALKGQPRYIVKSVVSVGTFGILLLNQEDPELSPFNITDSVSGDGFTQDQVVDLFKDFVTDRNLKIDEQVVEDIFRLTRGHPALVCLCGRALDGKFLAEGLYEYKFLDWQAYVINELLGDVKGYSTFRRMVENFNHAHVNPSVKDALNLLRVYFLPNYNLELQVSDKKEICLASFLAKEGVLKVVDENTNTYVISSQLMQSLFIHYVLPNVFSSKPSFELPRFESGRIDWLRALIIATSAFEPDHIRMAAQFSFKTAGGCVNGNNDKHVPRESVYQEQLVRILINWLSSLKFHITSQTCVYKASTQLYVDLVITEPLYKKTEKKYDRTSSKVQIIPASMLITTPNSTLLELIASSTTRDLKEHYAHALDYARCLSPVFKFADIWVVYFNCEDDATTKPNWPTEGQVITGLNCVVFWHNLEFSEVRMTALFKNEDGEVRLVRDTQIIPLPSNLEDITSEPYQFPPCQPIEYDEAYIPLNINIS</sequence>
<evidence type="ECO:0000313" key="2">
    <source>
        <dbReference type="Proteomes" id="UP000789739"/>
    </source>
</evidence>
<evidence type="ECO:0000313" key="1">
    <source>
        <dbReference type="EMBL" id="CAG8596751.1"/>
    </source>
</evidence>
<dbReference type="AlphaFoldDB" id="A0A9N9CCB3"/>
<dbReference type="InterPro" id="IPR027417">
    <property type="entry name" value="P-loop_NTPase"/>
</dbReference>
<name>A0A9N9CCB3_9GLOM</name>
<organism evidence="1 2">
    <name type="scientific">Paraglomus brasilianum</name>
    <dbReference type="NCBI Taxonomy" id="144538"/>
    <lineage>
        <taxon>Eukaryota</taxon>
        <taxon>Fungi</taxon>
        <taxon>Fungi incertae sedis</taxon>
        <taxon>Mucoromycota</taxon>
        <taxon>Glomeromycotina</taxon>
        <taxon>Glomeromycetes</taxon>
        <taxon>Paraglomerales</taxon>
        <taxon>Paraglomeraceae</taxon>
        <taxon>Paraglomus</taxon>
    </lineage>
</organism>
<dbReference type="SUPFAM" id="SSF52540">
    <property type="entry name" value="P-loop containing nucleoside triphosphate hydrolases"/>
    <property type="match status" value="1"/>
</dbReference>
<gene>
    <name evidence="1" type="ORF">PBRASI_LOCUS7421</name>
</gene>
<dbReference type="EMBL" id="CAJVPI010001136">
    <property type="protein sequence ID" value="CAG8596751.1"/>
    <property type="molecule type" value="Genomic_DNA"/>
</dbReference>